<dbReference type="Pfam" id="PF04102">
    <property type="entry name" value="SlyX"/>
    <property type="match status" value="1"/>
</dbReference>
<dbReference type="AlphaFoldDB" id="A0A9D9HQ22"/>
<protein>
    <submittedName>
        <fullName evidence="1">SlyX family protein</fullName>
    </submittedName>
</protein>
<accession>A0A9D9HQ22</accession>
<dbReference type="Proteomes" id="UP000823638">
    <property type="component" value="Unassembled WGS sequence"/>
</dbReference>
<evidence type="ECO:0000313" key="1">
    <source>
        <dbReference type="EMBL" id="MBO8458137.1"/>
    </source>
</evidence>
<comment type="caution">
    <text evidence="1">The sequence shown here is derived from an EMBL/GenBank/DDBJ whole genome shotgun (WGS) entry which is preliminary data.</text>
</comment>
<evidence type="ECO:0000313" key="2">
    <source>
        <dbReference type="Proteomes" id="UP000823638"/>
    </source>
</evidence>
<sequence>MKNSERMTNIEIKLSYLEDFVSKLQDYILGQNKIINRLEKENLFLKEKIRELIDNEDIPNRKPPHY</sequence>
<dbReference type="EMBL" id="JADIMM010000090">
    <property type="protein sequence ID" value="MBO8458137.1"/>
    <property type="molecule type" value="Genomic_DNA"/>
</dbReference>
<reference evidence="1" key="1">
    <citation type="submission" date="2020-10" db="EMBL/GenBank/DDBJ databases">
        <authorList>
            <person name="Gilroy R."/>
        </authorList>
    </citation>
    <scope>NUCLEOTIDE SEQUENCE</scope>
    <source>
        <strain evidence="1">10532</strain>
    </source>
</reference>
<proteinExistence type="predicted"/>
<gene>
    <name evidence="1" type="ORF">IAA81_07910</name>
</gene>
<organism evidence="1 2">
    <name type="scientific">Candidatus Gallitreponema excrementavium</name>
    <dbReference type="NCBI Taxonomy" id="2840840"/>
    <lineage>
        <taxon>Bacteria</taxon>
        <taxon>Pseudomonadati</taxon>
        <taxon>Spirochaetota</taxon>
        <taxon>Spirochaetia</taxon>
        <taxon>Spirochaetales</taxon>
        <taxon>Candidatus Gallitreponema</taxon>
    </lineage>
</organism>
<reference evidence="1" key="2">
    <citation type="journal article" date="2021" name="PeerJ">
        <title>Extensive microbial diversity within the chicken gut microbiome revealed by metagenomics and culture.</title>
        <authorList>
            <person name="Gilroy R."/>
            <person name="Ravi A."/>
            <person name="Getino M."/>
            <person name="Pursley I."/>
            <person name="Horton D.L."/>
            <person name="Alikhan N.F."/>
            <person name="Baker D."/>
            <person name="Gharbi K."/>
            <person name="Hall N."/>
            <person name="Watson M."/>
            <person name="Adriaenssens E.M."/>
            <person name="Foster-Nyarko E."/>
            <person name="Jarju S."/>
            <person name="Secka A."/>
            <person name="Antonio M."/>
            <person name="Oren A."/>
            <person name="Chaudhuri R.R."/>
            <person name="La Ragione R."/>
            <person name="Hildebrand F."/>
            <person name="Pallen M.J."/>
        </authorList>
    </citation>
    <scope>NUCLEOTIDE SEQUENCE</scope>
    <source>
        <strain evidence="1">10532</strain>
    </source>
</reference>
<name>A0A9D9HQ22_9SPIR</name>
<dbReference type="InterPro" id="IPR007236">
    <property type="entry name" value="SlyX"/>
</dbReference>